<dbReference type="SUPFAM" id="SSF55347">
    <property type="entry name" value="Glyceraldehyde-3-phosphate dehydrogenase-like, C-terminal domain"/>
    <property type="match status" value="1"/>
</dbReference>
<feature type="region of interest" description="Disordered" evidence="1">
    <location>
        <begin position="271"/>
        <end position="291"/>
    </location>
</feature>
<sequence length="355" mass="38005">MSRPFGVAIIGCGVIGPLHAEAYASLPEARLVGFSDPHLERAQGLQARFGGVAEEDYRALLRRDDVDVVSLCTPSGSHADLVVEAARAGKHVLCEKPLDISLARVDRAIAACREDGVTLGVVFQHRFDPASQQVHELVRTGRLGRLFLGNAVVQWYRTQEYYDAGGWRGTYAMDGGGALINQSIHTIDLLRWMMGPPRRVYGRTLTASHAIEAEDVGLAIVEFESGALGTIQGTTSAYPGLSTRLEFFGTGGTAVIEDDRLERVDLQDEQAAEEAAGSHSGAWEARDPAGVGTSDPAAVGWAAHRAQIADFLDALQTARPPLVGGQEARDALELVLAVYASAREGRPMDVPILPS</sequence>
<dbReference type="InterPro" id="IPR000683">
    <property type="entry name" value="Gfo/Idh/MocA-like_OxRdtase_N"/>
</dbReference>
<feature type="domain" description="Gfo/Idh/MocA-like oxidoreductase N-terminal" evidence="2">
    <location>
        <begin position="5"/>
        <end position="121"/>
    </location>
</feature>
<dbReference type="Gene3D" id="3.40.50.720">
    <property type="entry name" value="NAD(P)-binding Rossmann-like Domain"/>
    <property type="match status" value="1"/>
</dbReference>
<accession>A0A0K2SIE0</accession>
<evidence type="ECO:0000313" key="5">
    <source>
        <dbReference type="Proteomes" id="UP000065807"/>
    </source>
</evidence>
<evidence type="ECO:0000313" key="4">
    <source>
        <dbReference type="EMBL" id="BAS26873.1"/>
    </source>
</evidence>
<dbReference type="RefSeq" id="WP_068134981.1">
    <property type="nucleotide sequence ID" value="NZ_AP014924.1"/>
</dbReference>
<dbReference type="PANTHER" id="PTHR43249">
    <property type="entry name" value="UDP-N-ACETYL-2-AMINO-2-DEOXY-D-GLUCURONATE OXIDASE"/>
    <property type="match status" value="1"/>
</dbReference>
<reference evidence="5" key="2">
    <citation type="journal article" date="2016" name="Int. J. Syst. Evol. Microbiol.">
        <title>Complete genome sequence and cell structure of Limnochorda pilosa, a Gram-negative spore-former within the phylum Firmicutes.</title>
        <authorList>
            <person name="Watanabe M."/>
            <person name="Kojima H."/>
            <person name="Fukui M."/>
        </authorList>
    </citation>
    <scope>NUCLEOTIDE SEQUENCE [LARGE SCALE GENOMIC DNA]</scope>
    <source>
        <strain evidence="5">HC45</strain>
    </source>
</reference>
<dbReference type="SUPFAM" id="SSF51735">
    <property type="entry name" value="NAD(P)-binding Rossmann-fold domains"/>
    <property type="match status" value="1"/>
</dbReference>
<evidence type="ECO:0000256" key="1">
    <source>
        <dbReference type="SAM" id="MobiDB-lite"/>
    </source>
</evidence>
<reference evidence="5" key="1">
    <citation type="submission" date="2015-07" db="EMBL/GenBank/DDBJ databases">
        <title>Complete genome sequence and phylogenetic analysis of Limnochorda pilosa.</title>
        <authorList>
            <person name="Watanabe M."/>
            <person name="Kojima H."/>
            <person name="Fukui M."/>
        </authorList>
    </citation>
    <scope>NUCLEOTIDE SEQUENCE [LARGE SCALE GENOMIC DNA]</scope>
    <source>
        <strain evidence="5">HC45</strain>
    </source>
</reference>
<evidence type="ECO:0000259" key="3">
    <source>
        <dbReference type="Pfam" id="PF22725"/>
    </source>
</evidence>
<feature type="domain" description="GFO/IDH/MocA-like oxidoreductase" evidence="3">
    <location>
        <begin position="132"/>
        <end position="254"/>
    </location>
</feature>
<dbReference type="EMBL" id="AP014924">
    <property type="protein sequence ID" value="BAS26873.1"/>
    <property type="molecule type" value="Genomic_DNA"/>
</dbReference>
<dbReference type="PANTHER" id="PTHR43249:SF1">
    <property type="entry name" value="D-GLUCOSIDE 3-DEHYDROGENASE"/>
    <property type="match status" value="1"/>
</dbReference>
<dbReference type="InterPro" id="IPR055170">
    <property type="entry name" value="GFO_IDH_MocA-like_dom"/>
</dbReference>
<dbReference type="Gene3D" id="3.30.360.10">
    <property type="entry name" value="Dihydrodipicolinate Reductase, domain 2"/>
    <property type="match status" value="1"/>
</dbReference>
<dbReference type="STRING" id="1555112.LIP_1016"/>
<gene>
    <name evidence="4" type="ORF">LIP_1016</name>
</gene>
<dbReference type="InterPro" id="IPR036291">
    <property type="entry name" value="NAD(P)-bd_dom_sf"/>
</dbReference>
<dbReference type="Pfam" id="PF01408">
    <property type="entry name" value="GFO_IDH_MocA"/>
    <property type="match status" value="1"/>
</dbReference>
<dbReference type="InterPro" id="IPR052515">
    <property type="entry name" value="Gfo/Idh/MocA_Oxidoreductase"/>
</dbReference>
<dbReference type="KEGG" id="lpil:LIP_1016"/>
<dbReference type="Pfam" id="PF22725">
    <property type="entry name" value="GFO_IDH_MocA_C3"/>
    <property type="match status" value="1"/>
</dbReference>
<dbReference type="Proteomes" id="UP000065807">
    <property type="component" value="Chromosome"/>
</dbReference>
<dbReference type="GO" id="GO:0000166">
    <property type="term" value="F:nucleotide binding"/>
    <property type="evidence" value="ECO:0007669"/>
    <property type="project" value="InterPro"/>
</dbReference>
<dbReference type="AlphaFoldDB" id="A0A0K2SIE0"/>
<keyword evidence="5" id="KW-1185">Reference proteome</keyword>
<dbReference type="OrthoDB" id="9781966at2"/>
<feature type="compositionally biased region" description="Low complexity" evidence="1">
    <location>
        <begin position="273"/>
        <end position="283"/>
    </location>
</feature>
<organism evidence="4 5">
    <name type="scientific">Limnochorda pilosa</name>
    <dbReference type="NCBI Taxonomy" id="1555112"/>
    <lineage>
        <taxon>Bacteria</taxon>
        <taxon>Bacillati</taxon>
        <taxon>Bacillota</taxon>
        <taxon>Limnochordia</taxon>
        <taxon>Limnochordales</taxon>
        <taxon>Limnochordaceae</taxon>
        <taxon>Limnochorda</taxon>
    </lineage>
</organism>
<name>A0A0K2SIE0_LIMPI</name>
<protein>
    <submittedName>
        <fullName evidence="4">Oxidoreductase</fullName>
    </submittedName>
</protein>
<evidence type="ECO:0000259" key="2">
    <source>
        <dbReference type="Pfam" id="PF01408"/>
    </source>
</evidence>
<proteinExistence type="predicted"/>